<dbReference type="SMART" id="SM00530">
    <property type="entry name" value="HTH_XRE"/>
    <property type="match status" value="1"/>
</dbReference>
<keyword evidence="3" id="KW-1185">Reference proteome</keyword>
<dbReference type="PROSITE" id="PS50943">
    <property type="entry name" value="HTH_CROC1"/>
    <property type="match status" value="1"/>
</dbReference>
<comment type="caution">
    <text evidence="2">The sequence shown here is derived from an EMBL/GenBank/DDBJ whole genome shotgun (WGS) entry which is preliminary data.</text>
</comment>
<dbReference type="InterPro" id="IPR043917">
    <property type="entry name" value="DUF5753"/>
</dbReference>
<dbReference type="Gene3D" id="1.10.260.40">
    <property type="entry name" value="lambda repressor-like DNA-binding domains"/>
    <property type="match status" value="1"/>
</dbReference>
<evidence type="ECO:0000313" key="3">
    <source>
        <dbReference type="Proteomes" id="UP000741013"/>
    </source>
</evidence>
<sequence length="275" mass="31491">MSPPESVRMRRRRLGARIKTARRAARVTQVQVMGVLGCSQSTVTKIENGSTTISAANLDRLIDFLGVDGETADWMRQHNTGARARPVRRAGPAWFGDYPELEQRASDIRSWTGERIPGVLQSEQYMVAQFEAAGCPNVDELVEARKDRQRVFDRDGRREFLLSESALDRLRGWPDPAMVLDEVQHLLKCGDMPEVGVRILRYSATLYPELDFTMLRLPDEEELVYVEYPSGKQLLNQEKHLEQYRNSWAQLDELALSREDSARFLIALREQLVSR</sequence>
<dbReference type="EMBL" id="JAGGMS010000001">
    <property type="protein sequence ID" value="MBP2180951.1"/>
    <property type="molecule type" value="Genomic_DNA"/>
</dbReference>
<dbReference type="Pfam" id="PF19054">
    <property type="entry name" value="DUF5753"/>
    <property type="match status" value="1"/>
</dbReference>
<proteinExistence type="predicted"/>
<dbReference type="CDD" id="cd00093">
    <property type="entry name" value="HTH_XRE"/>
    <property type="match status" value="1"/>
</dbReference>
<accession>A0ABS4PNG2</accession>
<protein>
    <submittedName>
        <fullName evidence="2">Transcriptional regulator with XRE-family HTH domain</fullName>
    </submittedName>
</protein>
<gene>
    <name evidence="2" type="ORF">JOM49_002477</name>
</gene>
<organism evidence="2 3">
    <name type="scientific">Amycolatopsis magusensis</name>
    <dbReference type="NCBI Taxonomy" id="882444"/>
    <lineage>
        <taxon>Bacteria</taxon>
        <taxon>Bacillati</taxon>
        <taxon>Actinomycetota</taxon>
        <taxon>Actinomycetes</taxon>
        <taxon>Pseudonocardiales</taxon>
        <taxon>Pseudonocardiaceae</taxon>
        <taxon>Amycolatopsis</taxon>
    </lineage>
</organism>
<evidence type="ECO:0000313" key="2">
    <source>
        <dbReference type="EMBL" id="MBP2180951.1"/>
    </source>
</evidence>
<name>A0ABS4PNG2_9PSEU</name>
<evidence type="ECO:0000259" key="1">
    <source>
        <dbReference type="PROSITE" id="PS50943"/>
    </source>
</evidence>
<dbReference type="RefSeq" id="WP_209664433.1">
    <property type="nucleotide sequence ID" value="NZ_JAGGMS010000001.1"/>
</dbReference>
<dbReference type="InterPro" id="IPR010982">
    <property type="entry name" value="Lambda_DNA-bd_dom_sf"/>
</dbReference>
<dbReference type="Proteomes" id="UP000741013">
    <property type="component" value="Unassembled WGS sequence"/>
</dbReference>
<reference evidence="2 3" key="1">
    <citation type="submission" date="2021-03" db="EMBL/GenBank/DDBJ databases">
        <title>Sequencing the genomes of 1000 actinobacteria strains.</title>
        <authorList>
            <person name="Klenk H.-P."/>
        </authorList>
    </citation>
    <scope>NUCLEOTIDE SEQUENCE [LARGE SCALE GENOMIC DNA]</scope>
    <source>
        <strain evidence="2 3">DSM 45510</strain>
    </source>
</reference>
<dbReference type="SUPFAM" id="SSF47413">
    <property type="entry name" value="lambda repressor-like DNA-binding domains"/>
    <property type="match status" value="1"/>
</dbReference>
<dbReference type="InterPro" id="IPR001387">
    <property type="entry name" value="Cro/C1-type_HTH"/>
</dbReference>
<feature type="domain" description="HTH cro/C1-type" evidence="1">
    <location>
        <begin position="18"/>
        <end position="72"/>
    </location>
</feature>
<dbReference type="Pfam" id="PF13560">
    <property type="entry name" value="HTH_31"/>
    <property type="match status" value="1"/>
</dbReference>